<evidence type="ECO:0000313" key="4">
    <source>
        <dbReference type="Proteomes" id="UP001209570"/>
    </source>
</evidence>
<feature type="region of interest" description="Disordered" evidence="1">
    <location>
        <begin position="459"/>
        <end position="502"/>
    </location>
</feature>
<dbReference type="AlphaFoldDB" id="A0AAD5MBJ3"/>
<accession>A0AAD5MBJ3</accession>
<dbReference type="Proteomes" id="UP001209570">
    <property type="component" value="Unassembled WGS sequence"/>
</dbReference>
<gene>
    <name evidence="3" type="ORF">P43SY_008509</name>
</gene>
<organism evidence="3 4">
    <name type="scientific">Pythium insidiosum</name>
    <name type="common">Pythiosis disease agent</name>
    <dbReference type="NCBI Taxonomy" id="114742"/>
    <lineage>
        <taxon>Eukaryota</taxon>
        <taxon>Sar</taxon>
        <taxon>Stramenopiles</taxon>
        <taxon>Oomycota</taxon>
        <taxon>Peronosporomycetes</taxon>
        <taxon>Pythiales</taxon>
        <taxon>Pythiaceae</taxon>
        <taxon>Pythium</taxon>
    </lineage>
</organism>
<comment type="caution">
    <text evidence="3">The sequence shown here is derived from an EMBL/GenBank/DDBJ whole genome shotgun (WGS) entry which is preliminary data.</text>
</comment>
<dbReference type="EMBL" id="JAKCXM010000003">
    <property type="protein sequence ID" value="KAJ0409637.1"/>
    <property type="molecule type" value="Genomic_DNA"/>
</dbReference>
<evidence type="ECO:0008006" key="5">
    <source>
        <dbReference type="Google" id="ProtNLM"/>
    </source>
</evidence>
<reference evidence="3" key="1">
    <citation type="submission" date="2021-12" db="EMBL/GenBank/DDBJ databases">
        <title>Prjna785345.</title>
        <authorList>
            <person name="Rujirawat T."/>
            <person name="Krajaejun T."/>
        </authorList>
    </citation>
    <scope>NUCLEOTIDE SEQUENCE</scope>
    <source>
        <strain evidence="3">Pi057C3</strain>
    </source>
</reference>
<evidence type="ECO:0000256" key="2">
    <source>
        <dbReference type="SAM" id="SignalP"/>
    </source>
</evidence>
<evidence type="ECO:0000313" key="3">
    <source>
        <dbReference type="EMBL" id="KAJ0409637.1"/>
    </source>
</evidence>
<keyword evidence="4" id="KW-1185">Reference proteome</keyword>
<dbReference type="PROSITE" id="PS51257">
    <property type="entry name" value="PROKAR_LIPOPROTEIN"/>
    <property type="match status" value="1"/>
</dbReference>
<feature type="chain" id="PRO_5042090808" description="Elicitor-like transglutaminase" evidence="2">
    <location>
        <begin position="26"/>
        <end position="537"/>
    </location>
</feature>
<evidence type="ECO:0000256" key="1">
    <source>
        <dbReference type="SAM" id="MobiDB-lite"/>
    </source>
</evidence>
<keyword evidence="2" id="KW-0732">Signal</keyword>
<dbReference type="InterPro" id="IPR032048">
    <property type="entry name" value="TGase_elicitor"/>
</dbReference>
<feature type="compositionally biased region" description="Low complexity" evidence="1">
    <location>
        <begin position="482"/>
        <end position="494"/>
    </location>
</feature>
<name>A0AAD5MBJ3_PYTIN</name>
<sequence>MVATPSKLVSVAVLIAACLATKAQASSIDFNPTMPVPDIVPLNDEHPALGALPPSGELMTPIVPTDPNAAVAETLEIKNTSAVELPGNNQTHRSLEASSNDVKRLETYFGQKLERNFDVLSTKLRQGAFDPIPWPSSYWPVYQDSINARWRQGEASPAEKYARAFGLNVKSFMDGVSRNNGIDSQAGSRQCTSNNECGSSACAKREGRNTGYCIPRWFGICHAWAPAAILEPEPKCSVVKNGVTFRPFDVKALITAVYDGAQIDTVFTGARFNGPDEPADLDKYGRYTDAARRDLGAGFFHLAVTNIMGKFKKSFVVDVTAGSEVWNQPVRSYEVTQMRLVDPASASRQLFGTDQYPFNPAMKYLAYTTMRFKWIVEGGEDGALIPGRADVYTRQADYEYLLELDENKNVIGGEWLRKSRYEHPDFLWFATARPSENTVTRIGLSAKEVRALVEASSACKPLDPNPAPQPTTTRSPVPPSPTTRRPVPQTSAPPALTPAPTQPRPQTFCSYFSNKYTCRFWIWCGWDYDNNVCYKRW</sequence>
<feature type="signal peptide" evidence="2">
    <location>
        <begin position="1"/>
        <end position="25"/>
    </location>
</feature>
<proteinExistence type="predicted"/>
<protein>
    <recommendedName>
        <fullName evidence="5">Elicitor-like transglutaminase</fullName>
    </recommendedName>
</protein>
<dbReference type="Gene3D" id="3.30.40.240">
    <property type="entry name" value="Transglutaminase elicitor, body domain"/>
    <property type="match status" value="1"/>
</dbReference>
<dbReference type="Pfam" id="PF16683">
    <property type="entry name" value="TGase_elicitor"/>
    <property type="match status" value="1"/>
</dbReference>
<dbReference type="GO" id="GO:0016755">
    <property type="term" value="F:aminoacyltransferase activity"/>
    <property type="evidence" value="ECO:0007669"/>
    <property type="project" value="InterPro"/>
</dbReference>